<protein>
    <submittedName>
        <fullName evidence="1">YkgJ family cysteine cluster protein</fullName>
    </submittedName>
</protein>
<comment type="caution">
    <text evidence="1">The sequence shown here is derived from an EMBL/GenBank/DDBJ whole genome shotgun (WGS) entry which is preliminary data.</text>
</comment>
<dbReference type="Pfam" id="PF03692">
    <property type="entry name" value="CxxCxxCC"/>
    <property type="match status" value="1"/>
</dbReference>
<reference evidence="1 2" key="1">
    <citation type="submission" date="2024-09" db="EMBL/GenBank/DDBJ databases">
        <authorList>
            <person name="Sun Q."/>
            <person name="Mori K."/>
        </authorList>
    </citation>
    <scope>NUCLEOTIDE SEQUENCE [LARGE SCALE GENOMIC DNA]</scope>
    <source>
        <strain evidence="1 2">NCAIM B.02301</strain>
    </source>
</reference>
<proteinExistence type="predicted"/>
<dbReference type="Proteomes" id="UP001589833">
    <property type="component" value="Unassembled WGS sequence"/>
</dbReference>
<evidence type="ECO:0000313" key="2">
    <source>
        <dbReference type="Proteomes" id="UP001589833"/>
    </source>
</evidence>
<keyword evidence="2" id="KW-1185">Reference proteome</keyword>
<gene>
    <name evidence="1" type="ORF">ACFFH4_00145</name>
</gene>
<name>A0ABV6N9K2_9BACI</name>
<organism evidence="1 2">
    <name type="scientific">Halalkalibacter alkalisediminis</name>
    <dbReference type="NCBI Taxonomy" id="935616"/>
    <lineage>
        <taxon>Bacteria</taxon>
        <taxon>Bacillati</taxon>
        <taxon>Bacillota</taxon>
        <taxon>Bacilli</taxon>
        <taxon>Bacillales</taxon>
        <taxon>Bacillaceae</taxon>
        <taxon>Halalkalibacter</taxon>
    </lineage>
</organism>
<accession>A0ABV6N9K2</accession>
<sequence>MEKPLSYKELSSKVELINKRQYDYDLPFLDVVDQVLDESEGKHVKNVLAEAFEKLLSQVSTEVNKIEDEVSLKSSCTLGCAQCCFLPIVITRLEAKLMLMFINQMDKERKKQVLNQVSAYIDKYSSLLSDVKQIDFKKDDAYKIKYKQLGIPCVFLDQKTNSCMVYEIRPISCRTYVNYVDASVCSNEYLPKEPLNFEFMQRFYVQGMDEVIQEILEVVEGKSLGFSYPDDAAEVNYLPLLLQEELDALLNR</sequence>
<evidence type="ECO:0000313" key="1">
    <source>
        <dbReference type="EMBL" id="MFC0557462.1"/>
    </source>
</evidence>
<dbReference type="PANTHER" id="PTHR35866:SF1">
    <property type="entry name" value="YKGJ FAMILY CYSTEINE CLUSTER PROTEIN"/>
    <property type="match status" value="1"/>
</dbReference>
<dbReference type="InterPro" id="IPR005358">
    <property type="entry name" value="Puta_zinc/iron-chelating_dom"/>
</dbReference>
<dbReference type="PANTHER" id="PTHR35866">
    <property type="entry name" value="PUTATIVE-RELATED"/>
    <property type="match status" value="1"/>
</dbReference>
<dbReference type="RefSeq" id="WP_273845954.1">
    <property type="nucleotide sequence ID" value="NZ_JAQQWT010000015.1"/>
</dbReference>
<dbReference type="EMBL" id="JBHLTR010000001">
    <property type="protein sequence ID" value="MFC0557462.1"/>
    <property type="molecule type" value="Genomic_DNA"/>
</dbReference>